<organism evidence="1 2">
    <name type="scientific">Desulfopila aestuarii DSM 18488</name>
    <dbReference type="NCBI Taxonomy" id="1121416"/>
    <lineage>
        <taxon>Bacteria</taxon>
        <taxon>Pseudomonadati</taxon>
        <taxon>Thermodesulfobacteriota</taxon>
        <taxon>Desulfobulbia</taxon>
        <taxon>Desulfobulbales</taxon>
        <taxon>Desulfocapsaceae</taxon>
        <taxon>Desulfopila</taxon>
    </lineage>
</organism>
<dbReference type="STRING" id="1121416.SAMN02745220_03248"/>
<gene>
    <name evidence="1" type="ORF">SAMN02745220_03248</name>
</gene>
<keyword evidence="2" id="KW-1185">Reference proteome</keyword>
<dbReference type="Proteomes" id="UP000184603">
    <property type="component" value="Unassembled WGS sequence"/>
</dbReference>
<sequence length="104" mass="12217">MKKMYHISYIEYRRKDGAGSRFRPKPKGTPTKSDLLRHYRRITPIGKTRKMIVSVRDKDSVEEVFQQHCPRRLFESRIARVIVGIDPLDCSGEVNKMKAQEVVR</sequence>
<name>A0A1M7YBS5_9BACT</name>
<evidence type="ECO:0000313" key="1">
    <source>
        <dbReference type="EMBL" id="SHO50094.1"/>
    </source>
</evidence>
<proteinExistence type="predicted"/>
<dbReference type="AlphaFoldDB" id="A0A1M7YBS5"/>
<evidence type="ECO:0000313" key="2">
    <source>
        <dbReference type="Proteomes" id="UP000184603"/>
    </source>
</evidence>
<reference evidence="1 2" key="1">
    <citation type="submission" date="2016-12" db="EMBL/GenBank/DDBJ databases">
        <authorList>
            <person name="Song W.-J."/>
            <person name="Kurnit D.M."/>
        </authorList>
    </citation>
    <scope>NUCLEOTIDE SEQUENCE [LARGE SCALE GENOMIC DNA]</scope>
    <source>
        <strain evidence="1 2">DSM 18488</strain>
    </source>
</reference>
<protein>
    <submittedName>
        <fullName evidence="1">Uncharacterized protein</fullName>
    </submittedName>
</protein>
<dbReference type="EMBL" id="FRFE01000017">
    <property type="protein sequence ID" value="SHO50094.1"/>
    <property type="molecule type" value="Genomic_DNA"/>
</dbReference>
<accession>A0A1M7YBS5</accession>